<evidence type="ECO:0000313" key="4">
    <source>
        <dbReference type="Proteomes" id="UP000001554"/>
    </source>
</evidence>
<dbReference type="RefSeq" id="XP_035664226.1">
    <property type="nucleotide sequence ID" value="XM_035808333.1"/>
</dbReference>
<dbReference type="PANTHER" id="PTHR15960">
    <property type="entry name" value="LD44032P"/>
    <property type="match status" value="1"/>
</dbReference>
<feature type="domain" description="UBA" evidence="2">
    <location>
        <begin position="516"/>
        <end position="557"/>
    </location>
</feature>
<dbReference type="InterPro" id="IPR023340">
    <property type="entry name" value="UMA"/>
</dbReference>
<keyword evidence="4" id="KW-1185">Reference proteome</keyword>
<dbReference type="Proteomes" id="UP000001554">
    <property type="component" value="Chromosome 2"/>
</dbReference>
<dbReference type="InterPro" id="IPR049467">
    <property type="entry name" value="UBAP-1-like_UBA2"/>
</dbReference>
<feature type="region of interest" description="Disordered" evidence="1">
    <location>
        <begin position="420"/>
        <end position="440"/>
    </location>
</feature>
<dbReference type="GO" id="GO:0043162">
    <property type="term" value="P:ubiquitin-dependent protein catabolic process via the multivesicular body sorting pathway"/>
    <property type="evidence" value="ECO:0000318"/>
    <property type="project" value="GO_Central"/>
</dbReference>
<dbReference type="InterPro" id="IPR042575">
    <property type="entry name" value="UBAP1_C"/>
</dbReference>
<evidence type="ECO:0000256" key="1">
    <source>
        <dbReference type="SAM" id="MobiDB-lite"/>
    </source>
</evidence>
<feature type="compositionally biased region" description="Low complexity" evidence="1">
    <location>
        <begin position="323"/>
        <end position="344"/>
    </location>
</feature>
<dbReference type="RefSeq" id="XP_035664239.1">
    <property type="nucleotide sequence ID" value="XM_035808346.1"/>
</dbReference>
<dbReference type="AlphaFoldDB" id="A0A9J7HVK9"/>
<feature type="region of interest" description="Disordered" evidence="1">
    <location>
        <begin position="265"/>
        <end position="305"/>
    </location>
</feature>
<name>A0A9J7HVK9_BRAFL</name>
<reference evidence="5 6" key="2">
    <citation type="submission" date="2025-04" db="UniProtKB">
        <authorList>
            <consortium name="RefSeq"/>
        </authorList>
    </citation>
    <scope>IDENTIFICATION</scope>
    <source>
        <strain evidence="5 6">S238N-H82</strain>
        <tissue evidence="5 6">Testes</tissue>
    </source>
</reference>
<dbReference type="RefSeq" id="XP_035664232.1">
    <property type="nucleotide sequence ID" value="XM_035808339.1"/>
</dbReference>
<dbReference type="SMART" id="SM00165">
    <property type="entry name" value="UBA"/>
    <property type="match status" value="2"/>
</dbReference>
<evidence type="ECO:0000313" key="7">
    <source>
        <dbReference type="RefSeq" id="XP_035664239.1"/>
    </source>
</evidence>
<feature type="compositionally biased region" description="Polar residues" evidence="1">
    <location>
        <begin position="370"/>
        <end position="380"/>
    </location>
</feature>
<feature type="region of interest" description="Disordered" evidence="1">
    <location>
        <begin position="188"/>
        <end position="213"/>
    </location>
</feature>
<accession>A0A9J7HVK9</accession>
<feature type="region of interest" description="Disordered" evidence="1">
    <location>
        <begin position="318"/>
        <end position="405"/>
    </location>
</feature>
<proteinExistence type="predicted"/>
<evidence type="ECO:0000259" key="3">
    <source>
        <dbReference type="PROSITE" id="PS51497"/>
    </source>
</evidence>
<dbReference type="GO" id="GO:0043130">
    <property type="term" value="F:ubiquitin binding"/>
    <property type="evidence" value="ECO:0000318"/>
    <property type="project" value="GO_Central"/>
</dbReference>
<organism evidence="4 6">
    <name type="scientific">Branchiostoma floridae</name>
    <name type="common">Florida lancelet</name>
    <name type="synonym">Amphioxus</name>
    <dbReference type="NCBI Taxonomy" id="7739"/>
    <lineage>
        <taxon>Eukaryota</taxon>
        <taxon>Metazoa</taxon>
        <taxon>Chordata</taxon>
        <taxon>Cephalochordata</taxon>
        <taxon>Leptocardii</taxon>
        <taxon>Amphioxiformes</taxon>
        <taxon>Branchiostomatidae</taxon>
        <taxon>Branchiostoma</taxon>
    </lineage>
</organism>
<dbReference type="InterPro" id="IPR009060">
    <property type="entry name" value="UBA-like_sf"/>
</dbReference>
<feature type="compositionally biased region" description="Pro residues" evidence="1">
    <location>
        <begin position="382"/>
        <end position="391"/>
    </location>
</feature>
<gene>
    <name evidence="5 6 7" type="primary">LOC118407797</name>
</gene>
<dbReference type="PANTHER" id="PTHR15960:SF5">
    <property type="entry name" value="LD44032P"/>
    <property type="match status" value="1"/>
</dbReference>
<dbReference type="SUPFAM" id="SSF46934">
    <property type="entry name" value="UBA-like"/>
    <property type="match status" value="1"/>
</dbReference>
<evidence type="ECO:0000313" key="6">
    <source>
        <dbReference type="RefSeq" id="XP_035664232.1"/>
    </source>
</evidence>
<dbReference type="OrthoDB" id="2018023at2759"/>
<dbReference type="Gene3D" id="1.20.120.1920">
    <property type="entry name" value="UBAP1 SOUBA domain"/>
    <property type="match status" value="1"/>
</dbReference>
<feature type="region of interest" description="Disordered" evidence="1">
    <location>
        <begin position="74"/>
        <end position="126"/>
    </location>
</feature>
<sequence>MAFGSGFERQNSTTFTGLSAALDGIEIKVGESFKPPRRVTLPINYLHKNPSEALSLDYDFRHENSVLEMAKKRKEYQQAMEAQRRAENEASSSPSPTNGVTDADASPPAEQVSLPRPPTNPALASFDPLSILQPQPAAPNTQDSRECKPKAPASFKITDFEGESSPFDDMELKTINVMEELKTVLDSNVCSDGEERQDSNGAERSAEKESVEVTVARKHGSRVAFKARSETGTKADSNGIPNGVIPSAAATSKMVAANNPFLKNSPLPPIPHTTSPELDASHPHGLPYPTHSDTGAGLFSDFPNPGSRPVDVAGYMRHDLHDGASNGPLPAGSSSLPSAVSNPLYEQVLPLSPPSSASASPGLEDERTSSDSTVRSGQNSPRGPPLPPLPPRTTSSPNQVLPSGTTQVLDSGVEVDSFGLPLNPFPPLPPTPSASAADVREPECLRSLDASGKRFVTSITGMGFPVERVARAVQNVGQDEKKVIDRLCLLDRLCQRGFPESRVEEALDFHSGSEAEVGSYLSLLLKFEEMGFPQDKIKEALIVCSNDEHKALDMLMS</sequence>
<feature type="compositionally biased region" description="Pro residues" evidence="1">
    <location>
        <begin position="423"/>
        <end position="432"/>
    </location>
</feature>
<feature type="compositionally biased region" description="Polar residues" evidence="1">
    <location>
        <begin position="89"/>
        <end position="100"/>
    </location>
</feature>
<protein>
    <submittedName>
        <fullName evidence="5 7">Ubiquitin-associated protein 1-like isoform X1</fullName>
    </submittedName>
    <submittedName>
        <fullName evidence="6">Ubiquitin-associated protein 1-like isoform X2</fullName>
    </submittedName>
</protein>
<dbReference type="KEGG" id="bfo:118407797"/>
<dbReference type="CDD" id="cd14316">
    <property type="entry name" value="UBA2_UBAP1_like"/>
    <property type="match status" value="1"/>
</dbReference>
<dbReference type="GO" id="GO:0000813">
    <property type="term" value="C:ESCRT I complex"/>
    <property type="evidence" value="ECO:0000318"/>
    <property type="project" value="GO_Central"/>
</dbReference>
<reference evidence="4" key="1">
    <citation type="journal article" date="2020" name="Nat. Ecol. Evol.">
        <title>Deeply conserved synteny resolves early events in vertebrate evolution.</title>
        <authorList>
            <person name="Simakov O."/>
            <person name="Marletaz F."/>
            <person name="Yue J.X."/>
            <person name="O'Connell B."/>
            <person name="Jenkins J."/>
            <person name="Brandt A."/>
            <person name="Calef R."/>
            <person name="Tung C.H."/>
            <person name="Huang T.K."/>
            <person name="Schmutz J."/>
            <person name="Satoh N."/>
            <person name="Yu J.K."/>
            <person name="Putnam N.H."/>
            <person name="Green R.E."/>
            <person name="Rokhsar D.S."/>
        </authorList>
    </citation>
    <scope>NUCLEOTIDE SEQUENCE [LARGE SCALE GENOMIC DNA]</scope>
    <source>
        <strain evidence="4">S238N-H82</strain>
    </source>
</reference>
<dbReference type="GeneID" id="118407797"/>
<evidence type="ECO:0000259" key="2">
    <source>
        <dbReference type="PROSITE" id="PS50030"/>
    </source>
</evidence>
<dbReference type="Pfam" id="PF21267">
    <property type="entry name" value="UBAP-1_UBA2"/>
    <property type="match status" value="1"/>
</dbReference>
<dbReference type="InterPro" id="IPR038870">
    <property type="entry name" value="UBAP1"/>
</dbReference>
<feature type="domain" description="UMA" evidence="3">
    <location>
        <begin position="22"/>
        <end position="67"/>
    </location>
</feature>
<dbReference type="OMA" id="ENWKPWP"/>
<dbReference type="PROSITE" id="PS50030">
    <property type="entry name" value="UBA"/>
    <property type="match status" value="1"/>
</dbReference>
<dbReference type="PROSITE" id="PS51497">
    <property type="entry name" value="UMA"/>
    <property type="match status" value="1"/>
</dbReference>
<evidence type="ECO:0000313" key="5">
    <source>
        <dbReference type="RefSeq" id="XP_035664226.1"/>
    </source>
</evidence>
<dbReference type="InterPro" id="IPR015940">
    <property type="entry name" value="UBA"/>
</dbReference>